<keyword evidence="3 8" id="KW-0540">Nuclease</keyword>
<comment type="function">
    <text evidence="8">Toxic component of a toxin-antitoxin (TA) system. An RNase.</text>
</comment>
<keyword evidence="2 8" id="KW-1277">Toxin-antitoxin system</keyword>
<name>A0A317ZGC9_9BACT</name>
<keyword evidence="8" id="KW-0800">Toxin</keyword>
<comment type="caution">
    <text evidence="10">The sequence shown here is derived from an EMBL/GenBank/DDBJ whole genome shotgun (WGS) entry which is preliminary data.</text>
</comment>
<dbReference type="GO" id="GO:0004540">
    <property type="term" value="F:RNA nuclease activity"/>
    <property type="evidence" value="ECO:0007669"/>
    <property type="project" value="InterPro"/>
</dbReference>
<keyword evidence="11" id="KW-1185">Reference proteome</keyword>
<dbReference type="EC" id="3.1.-.-" evidence="8"/>
<sequence>MALRYLLDTSVFSQPIRPQPLPVCQSRWQQQGDGKLAVPAMAIAEVEYGLFLKDSDKLWSAYRAILKGRLQVFDFTAPVASVFGEMKARQSQLGKSVDDFDLSMAAIAVAHNLTLATLNVRHFKLIEGLDWEDWSN</sequence>
<dbReference type="Gene3D" id="3.40.50.1010">
    <property type="entry name" value="5'-nuclease"/>
    <property type="match status" value="1"/>
</dbReference>
<dbReference type="PANTHER" id="PTHR33653:SF1">
    <property type="entry name" value="RIBONUCLEASE VAPC2"/>
    <property type="match status" value="1"/>
</dbReference>
<comment type="similarity">
    <text evidence="7 8">Belongs to the PINc/VapC protein family.</text>
</comment>
<dbReference type="RefSeq" id="WP_110131828.1">
    <property type="nucleotide sequence ID" value="NZ_QHJQ01000010.1"/>
</dbReference>
<dbReference type="Pfam" id="PF01850">
    <property type="entry name" value="PIN"/>
    <property type="match status" value="1"/>
</dbReference>
<protein>
    <recommendedName>
        <fullName evidence="8">Ribonuclease VapC</fullName>
        <shortName evidence="8">RNase VapC</shortName>
        <ecNumber evidence="8">3.1.-.-</ecNumber>
    </recommendedName>
    <alternativeName>
        <fullName evidence="8">Toxin VapC</fullName>
    </alternativeName>
</protein>
<dbReference type="GO" id="GO:0090729">
    <property type="term" value="F:toxin activity"/>
    <property type="evidence" value="ECO:0007669"/>
    <property type="project" value="UniProtKB-KW"/>
</dbReference>
<evidence type="ECO:0000256" key="6">
    <source>
        <dbReference type="ARBA" id="ARBA00022842"/>
    </source>
</evidence>
<keyword evidence="4 8" id="KW-0479">Metal-binding</keyword>
<organism evidence="10 11">
    <name type="scientific">Coraliomargarita sinensis</name>
    <dbReference type="NCBI Taxonomy" id="2174842"/>
    <lineage>
        <taxon>Bacteria</taxon>
        <taxon>Pseudomonadati</taxon>
        <taxon>Verrucomicrobiota</taxon>
        <taxon>Opitutia</taxon>
        <taxon>Puniceicoccales</taxon>
        <taxon>Coraliomargaritaceae</taxon>
        <taxon>Coraliomargarita</taxon>
    </lineage>
</organism>
<reference evidence="10 11" key="1">
    <citation type="submission" date="2018-05" db="EMBL/GenBank/DDBJ databases">
        <title>Coraliomargarita sinensis sp. nov., isolated from a marine solar saltern.</title>
        <authorList>
            <person name="Zhou L.Y."/>
        </authorList>
    </citation>
    <scope>NUCLEOTIDE SEQUENCE [LARGE SCALE GENOMIC DNA]</scope>
    <source>
        <strain evidence="10 11">WN38</strain>
    </source>
</reference>
<evidence type="ECO:0000256" key="5">
    <source>
        <dbReference type="ARBA" id="ARBA00022801"/>
    </source>
</evidence>
<proteinExistence type="inferred from homology"/>
<evidence type="ECO:0000256" key="4">
    <source>
        <dbReference type="ARBA" id="ARBA00022723"/>
    </source>
</evidence>
<evidence type="ECO:0000256" key="7">
    <source>
        <dbReference type="ARBA" id="ARBA00038093"/>
    </source>
</evidence>
<dbReference type="InterPro" id="IPR002716">
    <property type="entry name" value="PIN_dom"/>
</dbReference>
<evidence type="ECO:0000256" key="2">
    <source>
        <dbReference type="ARBA" id="ARBA00022649"/>
    </source>
</evidence>
<feature type="binding site" evidence="8">
    <location>
        <position position="101"/>
    </location>
    <ligand>
        <name>Mg(2+)</name>
        <dbReference type="ChEBI" id="CHEBI:18420"/>
    </ligand>
</feature>
<dbReference type="SUPFAM" id="SSF88723">
    <property type="entry name" value="PIN domain-like"/>
    <property type="match status" value="1"/>
</dbReference>
<evidence type="ECO:0000313" key="11">
    <source>
        <dbReference type="Proteomes" id="UP000247099"/>
    </source>
</evidence>
<dbReference type="EMBL" id="QHJQ01000010">
    <property type="protein sequence ID" value="PXA03273.1"/>
    <property type="molecule type" value="Genomic_DNA"/>
</dbReference>
<dbReference type="GO" id="GO:0016787">
    <property type="term" value="F:hydrolase activity"/>
    <property type="evidence" value="ECO:0007669"/>
    <property type="project" value="UniProtKB-KW"/>
</dbReference>
<evidence type="ECO:0000256" key="3">
    <source>
        <dbReference type="ARBA" id="ARBA00022722"/>
    </source>
</evidence>
<evidence type="ECO:0000256" key="8">
    <source>
        <dbReference type="HAMAP-Rule" id="MF_00265"/>
    </source>
</evidence>
<dbReference type="InterPro" id="IPR050556">
    <property type="entry name" value="Type_II_TA_system_RNase"/>
</dbReference>
<keyword evidence="5 8" id="KW-0378">Hydrolase</keyword>
<dbReference type="InParanoid" id="A0A317ZGC9"/>
<dbReference type="InterPro" id="IPR022907">
    <property type="entry name" value="VapC_family"/>
</dbReference>
<accession>A0A317ZGC9</accession>
<comment type="cofactor">
    <cofactor evidence="1 8">
        <name>Mg(2+)</name>
        <dbReference type="ChEBI" id="CHEBI:18420"/>
    </cofactor>
</comment>
<gene>
    <name evidence="8" type="primary">vapC</name>
    <name evidence="10" type="ORF">DDZ13_12670</name>
</gene>
<dbReference type="OrthoDB" id="9815354at2"/>
<dbReference type="HAMAP" id="MF_00265">
    <property type="entry name" value="VapC_Nob1"/>
    <property type="match status" value="1"/>
</dbReference>
<dbReference type="InterPro" id="IPR029060">
    <property type="entry name" value="PIN-like_dom_sf"/>
</dbReference>
<feature type="binding site" evidence="8">
    <location>
        <position position="8"/>
    </location>
    <ligand>
        <name>Mg(2+)</name>
        <dbReference type="ChEBI" id="CHEBI:18420"/>
    </ligand>
</feature>
<dbReference type="Proteomes" id="UP000247099">
    <property type="component" value="Unassembled WGS sequence"/>
</dbReference>
<dbReference type="PANTHER" id="PTHR33653">
    <property type="entry name" value="RIBONUCLEASE VAPC2"/>
    <property type="match status" value="1"/>
</dbReference>
<dbReference type="AlphaFoldDB" id="A0A317ZGC9"/>
<dbReference type="CDD" id="cd09881">
    <property type="entry name" value="PIN_VapC4-5_FitB-like"/>
    <property type="match status" value="1"/>
</dbReference>
<feature type="domain" description="PIN" evidence="9">
    <location>
        <begin position="5"/>
        <end position="123"/>
    </location>
</feature>
<evidence type="ECO:0000259" key="9">
    <source>
        <dbReference type="Pfam" id="PF01850"/>
    </source>
</evidence>
<evidence type="ECO:0000313" key="10">
    <source>
        <dbReference type="EMBL" id="PXA03273.1"/>
    </source>
</evidence>
<dbReference type="GO" id="GO:0000287">
    <property type="term" value="F:magnesium ion binding"/>
    <property type="evidence" value="ECO:0007669"/>
    <property type="project" value="UniProtKB-UniRule"/>
</dbReference>
<evidence type="ECO:0000256" key="1">
    <source>
        <dbReference type="ARBA" id="ARBA00001946"/>
    </source>
</evidence>
<keyword evidence="6 8" id="KW-0460">Magnesium</keyword>